<reference evidence="3" key="2">
    <citation type="submission" date="2015-01" db="EMBL/GenBank/DDBJ databases">
        <title>Evolutionary Origins and Diversification of the Mycorrhizal Mutualists.</title>
        <authorList>
            <consortium name="DOE Joint Genome Institute"/>
            <consortium name="Mycorrhizal Genomics Consortium"/>
            <person name="Kohler A."/>
            <person name="Kuo A."/>
            <person name="Nagy L.G."/>
            <person name="Floudas D."/>
            <person name="Copeland A."/>
            <person name="Barry K.W."/>
            <person name="Cichocki N."/>
            <person name="Veneault-Fourrey C."/>
            <person name="LaButti K."/>
            <person name="Lindquist E.A."/>
            <person name="Lipzen A."/>
            <person name="Lundell T."/>
            <person name="Morin E."/>
            <person name="Murat C."/>
            <person name="Riley R."/>
            <person name="Ohm R."/>
            <person name="Sun H."/>
            <person name="Tunlid A."/>
            <person name="Henrissat B."/>
            <person name="Grigoriev I.V."/>
            <person name="Hibbett D.S."/>
            <person name="Martin F."/>
        </authorList>
    </citation>
    <scope>NUCLEOTIDE SEQUENCE [LARGE SCALE GENOMIC DNA]</scope>
    <source>
        <strain evidence="3">h7</strain>
    </source>
</reference>
<dbReference type="OrthoDB" id="2686745at2759"/>
<keyword evidence="3" id="KW-1185">Reference proteome</keyword>
<evidence type="ECO:0000256" key="1">
    <source>
        <dbReference type="SAM" id="MobiDB-lite"/>
    </source>
</evidence>
<feature type="region of interest" description="Disordered" evidence="1">
    <location>
        <begin position="1"/>
        <end position="20"/>
    </location>
</feature>
<organism evidence="2 3">
    <name type="scientific">Hebeloma cylindrosporum</name>
    <dbReference type="NCBI Taxonomy" id="76867"/>
    <lineage>
        <taxon>Eukaryota</taxon>
        <taxon>Fungi</taxon>
        <taxon>Dikarya</taxon>
        <taxon>Basidiomycota</taxon>
        <taxon>Agaricomycotina</taxon>
        <taxon>Agaricomycetes</taxon>
        <taxon>Agaricomycetidae</taxon>
        <taxon>Agaricales</taxon>
        <taxon>Agaricineae</taxon>
        <taxon>Hymenogastraceae</taxon>
        <taxon>Hebeloma</taxon>
    </lineage>
</organism>
<evidence type="ECO:0000313" key="2">
    <source>
        <dbReference type="EMBL" id="KIM35119.1"/>
    </source>
</evidence>
<accession>A0A0C3BSU5</accession>
<sequence>MCFDRKVVNATPNPSHSDLAENDLDTTVSFAKQNVENVDAICKAARERFSVLKKYAASWPVRDILKLHLKYTSEAHRRNANETPKKTQRPKRPTRAKTPKGVESEDSM</sequence>
<dbReference type="STRING" id="686832.A0A0C3BSU5"/>
<dbReference type="EMBL" id="KN831830">
    <property type="protein sequence ID" value="KIM35119.1"/>
    <property type="molecule type" value="Genomic_DNA"/>
</dbReference>
<dbReference type="AlphaFoldDB" id="A0A0C3BSU5"/>
<evidence type="ECO:0000313" key="3">
    <source>
        <dbReference type="Proteomes" id="UP000053424"/>
    </source>
</evidence>
<protein>
    <submittedName>
        <fullName evidence="2">Uncharacterized protein</fullName>
    </submittedName>
</protein>
<gene>
    <name evidence="2" type="ORF">M413DRAFT_32742</name>
</gene>
<proteinExistence type="predicted"/>
<feature type="compositionally biased region" description="Basic and acidic residues" evidence="1">
    <location>
        <begin position="72"/>
        <end position="85"/>
    </location>
</feature>
<reference evidence="2 3" key="1">
    <citation type="submission" date="2014-04" db="EMBL/GenBank/DDBJ databases">
        <authorList>
            <consortium name="DOE Joint Genome Institute"/>
            <person name="Kuo A."/>
            <person name="Gay G."/>
            <person name="Dore J."/>
            <person name="Kohler A."/>
            <person name="Nagy L.G."/>
            <person name="Floudas D."/>
            <person name="Copeland A."/>
            <person name="Barry K.W."/>
            <person name="Cichocki N."/>
            <person name="Veneault-Fourrey C."/>
            <person name="LaButti K."/>
            <person name="Lindquist E.A."/>
            <person name="Lipzen A."/>
            <person name="Lundell T."/>
            <person name="Morin E."/>
            <person name="Murat C."/>
            <person name="Sun H."/>
            <person name="Tunlid A."/>
            <person name="Henrissat B."/>
            <person name="Grigoriev I.V."/>
            <person name="Hibbett D.S."/>
            <person name="Martin F."/>
            <person name="Nordberg H.P."/>
            <person name="Cantor M.N."/>
            <person name="Hua S.X."/>
        </authorList>
    </citation>
    <scope>NUCLEOTIDE SEQUENCE [LARGE SCALE GENOMIC DNA]</scope>
    <source>
        <strain evidence="3">h7</strain>
    </source>
</reference>
<feature type="compositionally biased region" description="Basic residues" evidence="1">
    <location>
        <begin position="86"/>
        <end position="98"/>
    </location>
</feature>
<dbReference type="HOGENOM" id="CLU_2197311_0_0_1"/>
<feature type="region of interest" description="Disordered" evidence="1">
    <location>
        <begin position="72"/>
        <end position="108"/>
    </location>
</feature>
<dbReference type="Proteomes" id="UP000053424">
    <property type="component" value="Unassembled WGS sequence"/>
</dbReference>
<name>A0A0C3BSU5_HEBCY</name>